<reference evidence="1 2" key="1">
    <citation type="journal article" date="2013" name="J. Mol. Microbiol. Biotechnol.">
        <title>Analysis of the Complete Genomes of Acholeplasma brassicae , A. palmae and A. laidlawii and Their Comparison to the Obligate Parasites from ' Candidatus Phytoplasma'.</title>
        <authorList>
            <person name="Kube M."/>
            <person name="Siewert C."/>
            <person name="Migdoll A.M."/>
            <person name="Duduk B."/>
            <person name="Holz S."/>
            <person name="Rabus R."/>
            <person name="Seemuller E."/>
            <person name="Mitrovic J."/>
            <person name="Muller I."/>
            <person name="Buttner C."/>
            <person name="Reinhardt R."/>
        </authorList>
    </citation>
    <scope>NUCLEOTIDE SEQUENCE [LARGE SCALE GENOMIC DNA]</scope>
    <source>
        <strain evidence="1 2">J233</strain>
    </source>
</reference>
<evidence type="ECO:0008006" key="3">
    <source>
        <dbReference type="Google" id="ProtNLM"/>
    </source>
</evidence>
<proteinExistence type="predicted"/>
<name>U4KLL5_ALTPJ</name>
<evidence type="ECO:0000313" key="1">
    <source>
        <dbReference type="EMBL" id="CCV64758.1"/>
    </source>
</evidence>
<dbReference type="KEGG" id="apal:BN85411810"/>
<dbReference type="RefSeq" id="WP_030003642.1">
    <property type="nucleotide sequence ID" value="NC_022538.1"/>
</dbReference>
<dbReference type="EMBL" id="FO681347">
    <property type="protein sequence ID" value="CCV64758.1"/>
    <property type="molecule type" value="Genomic_DNA"/>
</dbReference>
<sequence>MEFNLLQGGEQELNLEIEYNGYYKFQEHDKNNKKKIVSVYDLDNLVYLDFLENNKIYLEGNKKYKVKIKYDNTSDFGSGIIKITSDYQKIDQDRELKFGTQSTKNELFAINIENETAYEFSVSSTYMRINLFNSDKVLMKQSLINEIDIHLKMGKYYILIENINSTDLKANFKFGRKVFLETDTSVVINSNNNEKIVGFKNNEAGNFFIKLDNYEKIEEYSVINTNNTVLETNGGILILVYLEKNSEIMVRVKAQVNVRAIMVKAEENYKWEIDDKEISGSEIRVKTGTKTKIKLKVLDNYMEQLYPISSEENSYSFADNIMVIHEDAKINERIVIQGISNNSPIYLYVYVMNKFEGEAYNVYNGEEFYGIKWNDAQAASSFDLNLEFNISGRWYDFPTVHNFSSRTKPININEFVKGKLSGEIGTVIIRVKWITLNKGNIYNIFWDGFNGLSQSEKRQQIEIYDQTIGTHFEKGDGSQQNPYIVSNFRNLNNINKLKNEENIYYYEIKNDIIFPSGYIVENSFIRGKFKGVIRGNRKKISGVKIIITDLSLDYYGFIEENYGTIYYLTLEKSGIESKVKREIHNDKFAYIGMFTGINYGTIMNCIYNKYDTSITYNIYQYVGGIAGENRRLISDCKVIANSGFGYFGNTGGIVGYNAALAYVENSSFFGTIFVGSAAVDVKRVTGGIVAVNDGSVLAAIDNNIQIYYAGEKSESRTLQPIIGIFIGENYRTDVYSKSDLKGAVHKGNLQTVTWETGTWWWKETHYFDQALYAKGDQIGKQLA</sequence>
<protein>
    <recommendedName>
        <fullName evidence="3">GLUG domain-containing protein</fullName>
    </recommendedName>
</protein>
<dbReference type="HOGENOM" id="CLU_357774_0_0_14"/>
<organism evidence="1 2">
    <name type="scientific">Alteracholeplasma palmae (strain ATCC 49389 / J233)</name>
    <name type="common">Acholeplasma palmae</name>
    <dbReference type="NCBI Taxonomy" id="1318466"/>
    <lineage>
        <taxon>Bacteria</taxon>
        <taxon>Bacillati</taxon>
        <taxon>Mycoplasmatota</taxon>
        <taxon>Mollicutes</taxon>
        <taxon>Acholeplasmatales</taxon>
        <taxon>Acholeplasmataceae</taxon>
        <taxon>Acholeplasma</taxon>
    </lineage>
</organism>
<accession>U4KLL5</accession>
<keyword evidence="2" id="KW-1185">Reference proteome</keyword>
<dbReference type="AlphaFoldDB" id="U4KLL5"/>
<evidence type="ECO:0000313" key="2">
    <source>
        <dbReference type="Proteomes" id="UP000032740"/>
    </source>
</evidence>
<dbReference type="Proteomes" id="UP000032740">
    <property type="component" value="Chromosome"/>
</dbReference>
<gene>
    <name evidence="1" type="ORF">BN85411810</name>
</gene>